<accession>A0A128A5B7</accession>
<name>A0A128A5B7_9ARCH</name>
<sequence length="38" mass="4436">MIFCNPIAQNKILKLIYVETRISTNFSCAKTICKMGWR</sequence>
<evidence type="ECO:0000313" key="2">
    <source>
        <dbReference type="Proteomes" id="UP000196239"/>
    </source>
</evidence>
<reference evidence="2" key="1">
    <citation type="submission" date="2015-10" db="EMBL/GenBank/DDBJ databases">
        <authorList>
            <person name="Lehtovirta-Morley L.E."/>
            <person name="Vieille C."/>
        </authorList>
    </citation>
    <scope>NUCLEOTIDE SEQUENCE [LARGE SCALE GENOMIC DNA]</scope>
</reference>
<gene>
    <name evidence="1" type="ORF">NDEV_1776</name>
</gene>
<keyword evidence="2" id="KW-1185">Reference proteome</keyword>
<evidence type="ECO:0000313" key="1">
    <source>
        <dbReference type="EMBL" id="CUR52538.1"/>
    </source>
</evidence>
<proteinExistence type="predicted"/>
<dbReference type="Proteomes" id="UP000196239">
    <property type="component" value="Chromosome 1"/>
</dbReference>
<dbReference type="KEGG" id="ndv:NDEV_1776"/>
<organism evidence="1 2">
    <name type="scientific">Nitrosotalea devaniterrae</name>
    <dbReference type="NCBI Taxonomy" id="1078905"/>
    <lineage>
        <taxon>Archaea</taxon>
        <taxon>Nitrososphaerota</taxon>
        <taxon>Nitrososphaeria</taxon>
        <taxon>Nitrosotaleales</taxon>
        <taxon>Nitrosotaleaceae</taxon>
        <taxon>Nitrosotalea</taxon>
    </lineage>
</organism>
<dbReference type="AlphaFoldDB" id="A0A128A5B7"/>
<protein>
    <submittedName>
        <fullName evidence="1">Uncharacterized protein</fullName>
    </submittedName>
</protein>
<dbReference type="EMBL" id="LN890280">
    <property type="protein sequence ID" value="CUR52538.1"/>
    <property type="molecule type" value="Genomic_DNA"/>
</dbReference>